<dbReference type="Pfam" id="PF00026">
    <property type="entry name" value="Asp"/>
    <property type="match status" value="1"/>
</dbReference>
<dbReference type="PROSITE" id="PS51767">
    <property type="entry name" value="PEPTIDASE_A1"/>
    <property type="match status" value="1"/>
</dbReference>
<comment type="caution">
    <text evidence="8">The sequence shown here is derived from an EMBL/GenBank/DDBJ whole genome shotgun (WGS) entry which is preliminary data.</text>
</comment>
<sequence length="394" mass="43104">MRGSLPSTLGFADMPNASWLLSPTTAGAELVRLIRRHEPEEKRHLSIALRNYKGMQYYGTVSIGTPGQEFRVLFDTGSHHFWVPSRDCQSASCRAHARFDSRASSSFQQYFPGNRAERVTVTFGTGRITYEKAMESMKLGGMMIPGQVFGLVLEQTNEPFANLPFDGIIGLGNVYLTVELHQAESSNPCTAPPTAETQGDLLGNLLAHGSLASRVFSVYLSRAETEPGYITFGGHDSRFVKPGHSVEWFGVLPGGSWAIPMVDLKVDGISLDLCSESSGGRCRAVLDTGTSSIGGAEDDIRYLLSMLGAVPDCSRHTHLKSLTVVLEEHFTGRPVEFNLDPDDYLIAGLKPSVQFTSCPAAFMPLGLLTRPARTFVLGEVFLRKYYGVFDPDHL</sequence>
<evidence type="ECO:0000256" key="6">
    <source>
        <dbReference type="PIRSR" id="PIRSR601461-2"/>
    </source>
</evidence>
<dbReference type="Proteomes" id="UP000221165">
    <property type="component" value="Unassembled WGS sequence"/>
</dbReference>
<keyword evidence="4" id="KW-0378">Hydrolase</keyword>
<name>A0A2C6LBS9_9APIC</name>
<accession>A0A2C6LBS9</accession>
<feature type="active site" evidence="5">
    <location>
        <position position="287"/>
    </location>
</feature>
<dbReference type="OrthoDB" id="771136at2759"/>
<organism evidence="8 9">
    <name type="scientific">Cystoisospora suis</name>
    <dbReference type="NCBI Taxonomy" id="483139"/>
    <lineage>
        <taxon>Eukaryota</taxon>
        <taxon>Sar</taxon>
        <taxon>Alveolata</taxon>
        <taxon>Apicomplexa</taxon>
        <taxon>Conoidasida</taxon>
        <taxon>Coccidia</taxon>
        <taxon>Eucoccidiorida</taxon>
        <taxon>Eimeriorina</taxon>
        <taxon>Sarcocystidae</taxon>
        <taxon>Cystoisospora</taxon>
    </lineage>
</organism>
<keyword evidence="6" id="KW-1015">Disulfide bond</keyword>
<dbReference type="FunFam" id="2.40.70.10:FF:000008">
    <property type="entry name" value="Cathepsin D"/>
    <property type="match status" value="1"/>
</dbReference>
<evidence type="ECO:0000313" key="8">
    <source>
        <dbReference type="EMBL" id="PHJ24728.1"/>
    </source>
</evidence>
<keyword evidence="9" id="KW-1185">Reference proteome</keyword>
<dbReference type="Gene3D" id="2.40.70.10">
    <property type="entry name" value="Acid Proteases"/>
    <property type="match status" value="2"/>
</dbReference>
<evidence type="ECO:0000256" key="3">
    <source>
        <dbReference type="ARBA" id="ARBA00022750"/>
    </source>
</evidence>
<keyword evidence="2 8" id="KW-0645">Protease</keyword>
<keyword evidence="3" id="KW-0064">Aspartyl protease</keyword>
<dbReference type="VEuPathDB" id="ToxoDB:CSUI_001427"/>
<evidence type="ECO:0000256" key="2">
    <source>
        <dbReference type="ARBA" id="ARBA00022670"/>
    </source>
</evidence>
<comment type="similarity">
    <text evidence="1">Belongs to the peptidase A1 family.</text>
</comment>
<evidence type="ECO:0000313" key="9">
    <source>
        <dbReference type="Proteomes" id="UP000221165"/>
    </source>
</evidence>
<feature type="non-terminal residue" evidence="8">
    <location>
        <position position="394"/>
    </location>
</feature>
<dbReference type="CDD" id="cd05471">
    <property type="entry name" value="pepsin_like"/>
    <property type="match status" value="1"/>
</dbReference>
<protein>
    <submittedName>
        <fullName evidence="8">Eukaryotic aspartyl protease superfamily protein</fullName>
    </submittedName>
</protein>
<dbReference type="PANTHER" id="PTHR47966:SF51">
    <property type="entry name" value="BETA-SITE APP-CLEAVING ENZYME, ISOFORM A-RELATED"/>
    <property type="match status" value="1"/>
</dbReference>
<evidence type="ECO:0000256" key="5">
    <source>
        <dbReference type="PIRSR" id="PIRSR601461-1"/>
    </source>
</evidence>
<dbReference type="AlphaFoldDB" id="A0A2C6LBS9"/>
<dbReference type="InterPro" id="IPR021109">
    <property type="entry name" value="Peptidase_aspartic_dom_sf"/>
</dbReference>
<proteinExistence type="inferred from homology"/>
<dbReference type="GO" id="GO:0006508">
    <property type="term" value="P:proteolysis"/>
    <property type="evidence" value="ECO:0007669"/>
    <property type="project" value="UniProtKB-KW"/>
</dbReference>
<dbReference type="SUPFAM" id="SSF50630">
    <property type="entry name" value="Acid proteases"/>
    <property type="match status" value="1"/>
</dbReference>
<dbReference type="GO" id="GO:0004190">
    <property type="term" value="F:aspartic-type endopeptidase activity"/>
    <property type="evidence" value="ECO:0007669"/>
    <property type="project" value="UniProtKB-KW"/>
</dbReference>
<gene>
    <name evidence="8" type="ORF">CSUI_001427</name>
</gene>
<dbReference type="EMBL" id="MIGC01000560">
    <property type="protein sequence ID" value="PHJ24728.1"/>
    <property type="molecule type" value="Genomic_DNA"/>
</dbReference>
<evidence type="ECO:0000256" key="1">
    <source>
        <dbReference type="ARBA" id="ARBA00007447"/>
    </source>
</evidence>
<dbReference type="PANTHER" id="PTHR47966">
    <property type="entry name" value="BETA-SITE APP-CLEAVING ENZYME, ISOFORM A-RELATED"/>
    <property type="match status" value="1"/>
</dbReference>
<dbReference type="GeneID" id="94424844"/>
<dbReference type="PRINTS" id="PR00792">
    <property type="entry name" value="PEPSIN"/>
</dbReference>
<feature type="active site" evidence="5">
    <location>
        <position position="75"/>
    </location>
</feature>
<feature type="disulfide bond" evidence="6">
    <location>
        <begin position="88"/>
        <end position="93"/>
    </location>
</feature>
<dbReference type="RefSeq" id="XP_067926400.1">
    <property type="nucleotide sequence ID" value="XM_068061633.1"/>
</dbReference>
<dbReference type="InterPro" id="IPR001461">
    <property type="entry name" value="Aspartic_peptidase_A1"/>
</dbReference>
<evidence type="ECO:0000256" key="4">
    <source>
        <dbReference type="ARBA" id="ARBA00022801"/>
    </source>
</evidence>
<dbReference type="InterPro" id="IPR034164">
    <property type="entry name" value="Pepsin-like_dom"/>
</dbReference>
<dbReference type="InterPro" id="IPR033121">
    <property type="entry name" value="PEPTIDASE_A1"/>
</dbReference>
<evidence type="ECO:0000259" key="7">
    <source>
        <dbReference type="PROSITE" id="PS51767"/>
    </source>
</evidence>
<feature type="domain" description="Peptidase A1" evidence="7">
    <location>
        <begin position="57"/>
        <end position="394"/>
    </location>
</feature>
<reference evidence="8 9" key="1">
    <citation type="journal article" date="2017" name="Int. J. Parasitol.">
        <title>The genome of the protozoan parasite Cystoisospora suis and a reverse vaccinology approach to identify vaccine candidates.</title>
        <authorList>
            <person name="Palmieri N."/>
            <person name="Shrestha A."/>
            <person name="Ruttkowski B."/>
            <person name="Beck T."/>
            <person name="Vogl C."/>
            <person name="Tomley F."/>
            <person name="Blake D.P."/>
            <person name="Joachim A."/>
        </authorList>
    </citation>
    <scope>NUCLEOTIDE SEQUENCE [LARGE SCALE GENOMIC DNA]</scope>
    <source>
        <strain evidence="8 9">Wien I</strain>
    </source>
</reference>